<evidence type="ECO:0000313" key="4">
    <source>
        <dbReference type="EMBL" id="GAA5190248.1"/>
    </source>
</evidence>
<evidence type="ECO:0000313" key="5">
    <source>
        <dbReference type="Proteomes" id="UP001501570"/>
    </source>
</evidence>
<dbReference type="SUPFAM" id="SSF53639">
    <property type="entry name" value="AraD/HMP-PK domain-like"/>
    <property type="match status" value="1"/>
</dbReference>
<dbReference type="SMART" id="SM01007">
    <property type="entry name" value="Aldolase_II"/>
    <property type="match status" value="1"/>
</dbReference>
<keyword evidence="1" id="KW-0479">Metal-binding</keyword>
<comment type="caution">
    <text evidence="4">The sequence shown here is derived from an EMBL/GenBank/DDBJ whole genome shotgun (WGS) entry which is preliminary data.</text>
</comment>
<sequence>MSTPEELALATRVLAEHDLIGMYGHVSVLPDPGAQEYLLSPGAGFRKQDCGPRDVVSLRFDDEFRPGLPLELYMHSETHRRHPEVRALVHTHAPALTELSLYADVPGDAMLLHAAFWPEEVPVYELPRLVVRRDQAQGLVDVVGTSSVTLLRWHGAVVTGRSLSEAVFRTIYAEKNARLLLDGLRGTGKRVALPSGAEREDIAEQIITDRMLGLHWGYEAAADAARDRGEDR</sequence>
<dbReference type="InterPro" id="IPR001303">
    <property type="entry name" value="Aldolase_II/adducin_N"/>
</dbReference>
<dbReference type="Proteomes" id="UP001501570">
    <property type="component" value="Unassembled WGS sequence"/>
</dbReference>
<dbReference type="RefSeq" id="WP_345632522.1">
    <property type="nucleotide sequence ID" value="NZ_BAABJQ010000013.1"/>
</dbReference>
<dbReference type="PANTHER" id="PTHR22789:SF0">
    <property type="entry name" value="3-OXO-TETRONATE 4-PHOSPHATE DECARBOXYLASE-RELATED"/>
    <property type="match status" value="1"/>
</dbReference>
<dbReference type="Pfam" id="PF00596">
    <property type="entry name" value="Aldolase_II"/>
    <property type="match status" value="1"/>
</dbReference>
<evidence type="ECO:0000256" key="1">
    <source>
        <dbReference type="ARBA" id="ARBA00022723"/>
    </source>
</evidence>
<dbReference type="PANTHER" id="PTHR22789">
    <property type="entry name" value="FUCULOSE PHOSPHATE ALDOLASE"/>
    <property type="match status" value="1"/>
</dbReference>
<feature type="domain" description="Class II aldolase/adducin N-terminal" evidence="3">
    <location>
        <begin position="5"/>
        <end position="181"/>
    </location>
</feature>
<reference evidence="5" key="1">
    <citation type="journal article" date="2019" name="Int. J. Syst. Evol. Microbiol.">
        <title>The Global Catalogue of Microorganisms (GCM) 10K type strain sequencing project: providing services to taxonomists for standard genome sequencing and annotation.</title>
        <authorList>
            <consortium name="The Broad Institute Genomics Platform"/>
            <consortium name="The Broad Institute Genome Sequencing Center for Infectious Disease"/>
            <person name="Wu L."/>
            <person name="Ma J."/>
        </authorList>
    </citation>
    <scope>NUCLEOTIDE SEQUENCE [LARGE SCALE GENOMIC DNA]</scope>
    <source>
        <strain evidence="5">JCM 18304</strain>
    </source>
</reference>
<evidence type="ECO:0000259" key="3">
    <source>
        <dbReference type="SMART" id="SM01007"/>
    </source>
</evidence>
<evidence type="ECO:0000256" key="2">
    <source>
        <dbReference type="ARBA" id="ARBA00023239"/>
    </source>
</evidence>
<dbReference type="EMBL" id="BAABJQ010000013">
    <property type="protein sequence ID" value="GAA5190248.1"/>
    <property type="molecule type" value="Genomic_DNA"/>
</dbReference>
<dbReference type="InterPro" id="IPR036409">
    <property type="entry name" value="Aldolase_II/adducin_N_sf"/>
</dbReference>
<gene>
    <name evidence="4" type="ORF">GCM10023322_44990</name>
</gene>
<name>A0ABP9S3J9_9ACTN</name>
<accession>A0ABP9S3J9</accession>
<keyword evidence="5" id="KW-1185">Reference proteome</keyword>
<dbReference type="InterPro" id="IPR050197">
    <property type="entry name" value="Aldolase_class_II_sugar_metab"/>
</dbReference>
<keyword evidence="2" id="KW-0456">Lyase</keyword>
<dbReference type="Gene3D" id="3.40.225.10">
    <property type="entry name" value="Class II aldolase/adducin N-terminal domain"/>
    <property type="match status" value="1"/>
</dbReference>
<organism evidence="4 5">
    <name type="scientific">Rugosimonospora acidiphila</name>
    <dbReference type="NCBI Taxonomy" id="556531"/>
    <lineage>
        <taxon>Bacteria</taxon>
        <taxon>Bacillati</taxon>
        <taxon>Actinomycetota</taxon>
        <taxon>Actinomycetes</taxon>
        <taxon>Micromonosporales</taxon>
        <taxon>Micromonosporaceae</taxon>
        <taxon>Rugosimonospora</taxon>
    </lineage>
</organism>
<protein>
    <submittedName>
        <fullName evidence="4">Class II aldolase/adducin family protein</fullName>
    </submittedName>
</protein>
<proteinExistence type="predicted"/>